<keyword evidence="10" id="KW-1185">Reference proteome</keyword>
<evidence type="ECO:0000313" key="10">
    <source>
        <dbReference type="Proteomes" id="UP001054902"/>
    </source>
</evidence>
<feature type="region of interest" description="Disordered" evidence="7">
    <location>
        <begin position="207"/>
        <end position="321"/>
    </location>
</feature>
<dbReference type="PANTHER" id="PTHR44826">
    <property type="entry name" value="SPORE COAT PROTEIN SP85"/>
    <property type="match status" value="1"/>
</dbReference>
<dbReference type="AlphaFoldDB" id="A0AAD3D0H0"/>
<evidence type="ECO:0000256" key="8">
    <source>
        <dbReference type="SAM" id="SignalP"/>
    </source>
</evidence>
<sequence>MLLLKRIGFIFLTAALASVSASEEVGTQAVLNKGLQEDSSDNGGIEDHTNSIIVETDGKVVTFNVVGKVEDNSIQTDHALKGTKKPNCFNWKGMDKKPKGTVASEEKESYAFMRLTMKGSCDCAFIQGFFEKSLCSEFNIEECSPDTSTCASNGLTEVLLQVFDVTKVHLLKHMKKNKKELSKLWKRSLAMTEKTVFIEEIFSTMVPSNVPSPSPSLSSKPSIEPSNRPSVSSQPSKEPSNEPSISSQPSKEPSNKPSVSSQPSKEPSDKPSVSSQPSKEPSNEPSVSSQPSIEPSNEPSKAPNCSLFRKRGSSSNDMENWLDEDDQSLATFCSIEGCCTGDNACAKDWSSNASYIICSEACKGESSCRGIGANSAVGSVLKISAKSCSHNGSCKNIGHWSTEVLNLFVGRNSCSSWRSCNYIAYDSEVLSSVHIGDSSCVEYEACHFTPHNSDALVTFHIGDSSCVKKESCINIAFNSKALSTFYIGDSSCVEDNSCYAIAFNSKALSTFHIGDSSCFSEDSCYEAVREAEDITSLSVQNDECSSFRACSFCGGNSNHNGGFQLTESCCSSPNDVNCEI</sequence>
<keyword evidence="4" id="KW-0677">Repeat</keyword>
<keyword evidence="3" id="KW-0748">Sporozoite</keyword>
<dbReference type="EMBL" id="BLLK01000047">
    <property type="protein sequence ID" value="GFH55357.1"/>
    <property type="molecule type" value="Genomic_DNA"/>
</dbReference>
<proteinExistence type="inferred from homology"/>
<evidence type="ECO:0000256" key="4">
    <source>
        <dbReference type="ARBA" id="ARBA00022737"/>
    </source>
</evidence>
<evidence type="ECO:0000256" key="6">
    <source>
        <dbReference type="ARBA" id="ARBA00045806"/>
    </source>
</evidence>
<evidence type="ECO:0000313" key="9">
    <source>
        <dbReference type="EMBL" id="GFH55357.1"/>
    </source>
</evidence>
<gene>
    <name evidence="9" type="ORF">CTEN210_11833</name>
</gene>
<accession>A0AAD3D0H0</accession>
<organism evidence="9 10">
    <name type="scientific">Chaetoceros tenuissimus</name>
    <dbReference type="NCBI Taxonomy" id="426638"/>
    <lineage>
        <taxon>Eukaryota</taxon>
        <taxon>Sar</taxon>
        <taxon>Stramenopiles</taxon>
        <taxon>Ochrophyta</taxon>
        <taxon>Bacillariophyta</taxon>
        <taxon>Coscinodiscophyceae</taxon>
        <taxon>Chaetocerotophycidae</taxon>
        <taxon>Chaetocerotales</taxon>
        <taxon>Chaetocerotaceae</taxon>
        <taxon>Chaetoceros</taxon>
    </lineage>
</organism>
<reference evidence="9 10" key="1">
    <citation type="journal article" date="2021" name="Sci. Rep.">
        <title>The genome of the diatom Chaetoceros tenuissimus carries an ancient integrated fragment of an extant virus.</title>
        <authorList>
            <person name="Hongo Y."/>
            <person name="Kimura K."/>
            <person name="Takaki Y."/>
            <person name="Yoshida Y."/>
            <person name="Baba S."/>
            <person name="Kobayashi G."/>
            <person name="Nagasaki K."/>
            <person name="Hano T."/>
            <person name="Tomaru Y."/>
        </authorList>
    </citation>
    <scope>NUCLEOTIDE SEQUENCE [LARGE SCALE GENOMIC DNA]</scope>
    <source>
        <strain evidence="9 10">NIES-3715</strain>
    </source>
</reference>
<evidence type="ECO:0000256" key="2">
    <source>
        <dbReference type="ARBA" id="ARBA00021911"/>
    </source>
</evidence>
<comment type="caution">
    <text evidence="9">The sequence shown here is derived from an EMBL/GenBank/DDBJ whole genome shotgun (WGS) entry which is preliminary data.</text>
</comment>
<keyword evidence="8" id="KW-0732">Signal</keyword>
<comment type="function">
    <text evidence="5">In the vertebrate host, binds to highly sulfated heparan sulfate proteoglycans (HSPGs) on the surface of host hepatocytes and is required for sporozoite invasion of the host hepatocytes.</text>
</comment>
<dbReference type="Proteomes" id="UP001054902">
    <property type="component" value="Unassembled WGS sequence"/>
</dbReference>
<feature type="signal peptide" evidence="8">
    <location>
        <begin position="1"/>
        <end position="21"/>
    </location>
</feature>
<evidence type="ECO:0000256" key="3">
    <source>
        <dbReference type="ARBA" id="ARBA00022522"/>
    </source>
</evidence>
<dbReference type="PANTHER" id="PTHR44826:SF3">
    <property type="entry name" value="SPORE COAT PROTEIN SP85"/>
    <property type="match status" value="1"/>
</dbReference>
<feature type="compositionally biased region" description="Polar residues" evidence="7">
    <location>
        <begin position="227"/>
        <end position="299"/>
    </location>
</feature>
<evidence type="ECO:0000256" key="1">
    <source>
        <dbReference type="ARBA" id="ARBA00006241"/>
    </source>
</evidence>
<dbReference type="InterPro" id="IPR051860">
    <property type="entry name" value="Plasmodium_CSP_Invasion"/>
</dbReference>
<name>A0AAD3D0H0_9STRA</name>
<protein>
    <recommendedName>
        <fullName evidence="2">Circumsporozoite protein</fullName>
    </recommendedName>
</protein>
<comment type="function">
    <text evidence="6">Essential sporozoite protein. In the mosquito vector, required for sporozoite development in the oocyst, migration through the vector hemolymph and entry into the vector salivary glands. In the vertebrate host, required for sporozoite migration through the host dermis and infection of host hepatocytes. Binds to highly sulfated heparan sulfate proteoglycans (HSPGs) on the surface of host hepatocytes.</text>
</comment>
<feature type="compositionally biased region" description="Low complexity" evidence="7">
    <location>
        <begin position="207"/>
        <end position="226"/>
    </location>
</feature>
<evidence type="ECO:0000256" key="5">
    <source>
        <dbReference type="ARBA" id="ARBA00033726"/>
    </source>
</evidence>
<evidence type="ECO:0000256" key="7">
    <source>
        <dbReference type="SAM" id="MobiDB-lite"/>
    </source>
</evidence>
<feature type="chain" id="PRO_5042009897" description="Circumsporozoite protein" evidence="8">
    <location>
        <begin position="22"/>
        <end position="580"/>
    </location>
</feature>
<comment type="similarity">
    <text evidence="1">Belongs to the plasmodium circumsporozoite protein family.</text>
</comment>